<dbReference type="AlphaFoldDB" id="A0A821Y779"/>
<organism evidence="1 2">
    <name type="scientific">Rotaria socialis</name>
    <dbReference type="NCBI Taxonomy" id="392032"/>
    <lineage>
        <taxon>Eukaryota</taxon>
        <taxon>Metazoa</taxon>
        <taxon>Spiralia</taxon>
        <taxon>Gnathifera</taxon>
        <taxon>Rotifera</taxon>
        <taxon>Eurotatoria</taxon>
        <taxon>Bdelloidea</taxon>
        <taxon>Philodinida</taxon>
        <taxon>Philodinidae</taxon>
        <taxon>Rotaria</taxon>
    </lineage>
</organism>
<sequence length="55" mass="6253">MNCADINCELLVKLIQLKKSSERKFGSIESLSKTRNSIVDNRDLSKEADINKQID</sequence>
<gene>
    <name evidence="1" type="ORF">UJA718_LOCUS47947</name>
</gene>
<evidence type="ECO:0000313" key="1">
    <source>
        <dbReference type="EMBL" id="CAF4955093.1"/>
    </source>
</evidence>
<dbReference type="EMBL" id="CAJOBP010093519">
    <property type="protein sequence ID" value="CAF4955093.1"/>
    <property type="molecule type" value="Genomic_DNA"/>
</dbReference>
<protein>
    <submittedName>
        <fullName evidence="1">Uncharacterized protein</fullName>
    </submittedName>
</protein>
<comment type="caution">
    <text evidence="1">The sequence shown here is derived from an EMBL/GenBank/DDBJ whole genome shotgun (WGS) entry which is preliminary data.</text>
</comment>
<evidence type="ECO:0000313" key="2">
    <source>
        <dbReference type="Proteomes" id="UP000663873"/>
    </source>
</evidence>
<feature type="non-terminal residue" evidence="1">
    <location>
        <position position="55"/>
    </location>
</feature>
<dbReference type="Proteomes" id="UP000663873">
    <property type="component" value="Unassembled WGS sequence"/>
</dbReference>
<name>A0A821Y779_9BILA</name>
<accession>A0A821Y779</accession>
<proteinExistence type="predicted"/>
<reference evidence="1" key="1">
    <citation type="submission" date="2021-02" db="EMBL/GenBank/DDBJ databases">
        <authorList>
            <person name="Nowell W R."/>
        </authorList>
    </citation>
    <scope>NUCLEOTIDE SEQUENCE</scope>
</reference>
<keyword evidence="2" id="KW-1185">Reference proteome</keyword>